<accession>A0A6G1HR12</accession>
<feature type="transmembrane region" description="Helical" evidence="1">
    <location>
        <begin position="20"/>
        <end position="41"/>
    </location>
</feature>
<keyword evidence="1" id="KW-1133">Transmembrane helix</keyword>
<dbReference type="EMBL" id="ML996700">
    <property type="protein sequence ID" value="KAF2398498.1"/>
    <property type="molecule type" value="Genomic_DNA"/>
</dbReference>
<protein>
    <submittedName>
        <fullName evidence="2">Uncharacterized protein</fullName>
    </submittedName>
</protein>
<proteinExistence type="predicted"/>
<evidence type="ECO:0000313" key="3">
    <source>
        <dbReference type="Proteomes" id="UP000799640"/>
    </source>
</evidence>
<keyword evidence="1" id="KW-0472">Membrane</keyword>
<evidence type="ECO:0000256" key="1">
    <source>
        <dbReference type="SAM" id="Phobius"/>
    </source>
</evidence>
<keyword evidence="1" id="KW-0812">Transmembrane</keyword>
<gene>
    <name evidence="2" type="ORF">EJ06DRAFT_532237</name>
</gene>
<keyword evidence="3" id="KW-1185">Reference proteome</keyword>
<reference evidence="2" key="1">
    <citation type="journal article" date="2020" name="Stud. Mycol.">
        <title>101 Dothideomycetes genomes: a test case for predicting lifestyles and emergence of pathogens.</title>
        <authorList>
            <person name="Haridas S."/>
            <person name="Albert R."/>
            <person name="Binder M."/>
            <person name="Bloem J."/>
            <person name="Labutti K."/>
            <person name="Salamov A."/>
            <person name="Andreopoulos B."/>
            <person name="Baker S."/>
            <person name="Barry K."/>
            <person name="Bills G."/>
            <person name="Bluhm B."/>
            <person name="Cannon C."/>
            <person name="Castanera R."/>
            <person name="Culley D."/>
            <person name="Daum C."/>
            <person name="Ezra D."/>
            <person name="Gonzalez J."/>
            <person name="Henrissat B."/>
            <person name="Kuo A."/>
            <person name="Liang C."/>
            <person name="Lipzen A."/>
            <person name="Lutzoni F."/>
            <person name="Magnuson J."/>
            <person name="Mondo S."/>
            <person name="Nolan M."/>
            <person name="Ohm R."/>
            <person name="Pangilinan J."/>
            <person name="Park H.-J."/>
            <person name="Ramirez L."/>
            <person name="Alfaro M."/>
            <person name="Sun H."/>
            <person name="Tritt A."/>
            <person name="Yoshinaga Y."/>
            <person name="Zwiers L.-H."/>
            <person name="Turgeon B."/>
            <person name="Goodwin S."/>
            <person name="Spatafora J."/>
            <person name="Crous P."/>
            <person name="Grigoriev I."/>
        </authorList>
    </citation>
    <scope>NUCLEOTIDE SEQUENCE</scope>
    <source>
        <strain evidence="2">CBS 262.69</strain>
    </source>
</reference>
<dbReference type="Proteomes" id="UP000799640">
    <property type="component" value="Unassembled WGS sequence"/>
</dbReference>
<name>A0A6G1HR12_9PEZI</name>
<dbReference type="AlphaFoldDB" id="A0A6G1HR12"/>
<sequence length="61" mass="7079">MNPLAYYSPLLSCHFHLDHLRFHTCLLAHAFVLSRLLRLLVSRTHTFPTLMRFSGSYVSSC</sequence>
<evidence type="ECO:0000313" key="2">
    <source>
        <dbReference type="EMBL" id="KAF2398498.1"/>
    </source>
</evidence>
<organism evidence="2 3">
    <name type="scientific">Trichodelitschia bisporula</name>
    <dbReference type="NCBI Taxonomy" id="703511"/>
    <lineage>
        <taxon>Eukaryota</taxon>
        <taxon>Fungi</taxon>
        <taxon>Dikarya</taxon>
        <taxon>Ascomycota</taxon>
        <taxon>Pezizomycotina</taxon>
        <taxon>Dothideomycetes</taxon>
        <taxon>Dothideomycetes incertae sedis</taxon>
        <taxon>Phaeotrichales</taxon>
        <taxon>Phaeotrichaceae</taxon>
        <taxon>Trichodelitschia</taxon>
    </lineage>
</organism>